<dbReference type="Proteomes" id="UP001362999">
    <property type="component" value="Unassembled WGS sequence"/>
</dbReference>
<sequence>MQPRFLSDLDSGIEASKLFAMRISVGRMLYDATVDDCLRQMDCHELFATALASRMAGENVHIFIGRTIDEVMHLASYVIHAATRVVLTN</sequence>
<organism evidence="1 2">
    <name type="scientific">Favolaschia claudopus</name>
    <dbReference type="NCBI Taxonomy" id="2862362"/>
    <lineage>
        <taxon>Eukaryota</taxon>
        <taxon>Fungi</taxon>
        <taxon>Dikarya</taxon>
        <taxon>Basidiomycota</taxon>
        <taxon>Agaricomycotina</taxon>
        <taxon>Agaricomycetes</taxon>
        <taxon>Agaricomycetidae</taxon>
        <taxon>Agaricales</taxon>
        <taxon>Marasmiineae</taxon>
        <taxon>Mycenaceae</taxon>
        <taxon>Favolaschia</taxon>
    </lineage>
</organism>
<comment type="caution">
    <text evidence="1">The sequence shown here is derived from an EMBL/GenBank/DDBJ whole genome shotgun (WGS) entry which is preliminary data.</text>
</comment>
<evidence type="ECO:0000313" key="2">
    <source>
        <dbReference type="Proteomes" id="UP001362999"/>
    </source>
</evidence>
<dbReference type="AlphaFoldDB" id="A0AAW0AHG7"/>
<accession>A0AAW0AHG7</accession>
<protein>
    <submittedName>
        <fullName evidence="1">Uncharacterized protein</fullName>
    </submittedName>
</protein>
<dbReference type="EMBL" id="JAWWNJ010000069">
    <property type="protein sequence ID" value="KAK7008130.1"/>
    <property type="molecule type" value="Genomic_DNA"/>
</dbReference>
<keyword evidence="2" id="KW-1185">Reference proteome</keyword>
<reference evidence="1 2" key="1">
    <citation type="journal article" date="2024" name="J Genomics">
        <title>Draft genome sequencing and assembly of Favolaschia claudopus CIRM-BRFM 2984 isolated from oak limbs.</title>
        <authorList>
            <person name="Navarro D."/>
            <person name="Drula E."/>
            <person name="Chaduli D."/>
            <person name="Cazenave R."/>
            <person name="Ahrendt S."/>
            <person name="Wang J."/>
            <person name="Lipzen A."/>
            <person name="Daum C."/>
            <person name="Barry K."/>
            <person name="Grigoriev I.V."/>
            <person name="Favel A."/>
            <person name="Rosso M.N."/>
            <person name="Martin F."/>
        </authorList>
    </citation>
    <scope>NUCLEOTIDE SEQUENCE [LARGE SCALE GENOMIC DNA]</scope>
    <source>
        <strain evidence="1 2">CIRM-BRFM 2984</strain>
    </source>
</reference>
<gene>
    <name evidence="1" type="ORF">R3P38DRAFT_3211781</name>
</gene>
<proteinExistence type="predicted"/>
<evidence type="ECO:0000313" key="1">
    <source>
        <dbReference type="EMBL" id="KAK7008130.1"/>
    </source>
</evidence>
<name>A0AAW0AHG7_9AGAR</name>